<evidence type="ECO:0000259" key="2">
    <source>
        <dbReference type="PROSITE" id="PS50240"/>
    </source>
</evidence>
<dbReference type="GO" id="GO:0004252">
    <property type="term" value="F:serine-type endopeptidase activity"/>
    <property type="evidence" value="ECO:0007669"/>
    <property type="project" value="InterPro"/>
</dbReference>
<dbReference type="InterPro" id="IPR001254">
    <property type="entry name" value="Trypsin_dom"/>
</dbReference>
<dbReference type="InterPro" id="IPR051333">
    <property type="entry name" value="CLIP_Serine_Protease"/>
</dbReference>
<feature type="domain" description="Peptidase S1" evidence="2">
    <location>
        <begin position="24"/>
        <end position="224"/>
    </location>
</feature>
<evidence type="ECO:0000256" key="1">
    <source>
        <dbReference type="SAM" id="SignalP"/>
    </source>
</evidence>
<evidence type="ECO:0000313" key="4">
    <source>
        <dbReference type="Proteomes" id="UP001168821"/>
    </source>
</evidence>
<dbReference type="Gene3D" id="2.40.10.10">
    <property type="entry name" value="Trypsin-like serine proteases"/>
    <property type="match status" value="2"/>
</dbReference>
<accession>A0AA38I8V9</accession>
<dbReference type="PANTHER" id="PTHR24260:SF136">
    <property type="entry name" value="GH08193P-RELATED"/>
    <property type="match status" value="1"/>
</dbReference>
<dbReference type="PROSITE" id="PS50240">
    <property type="entry name" value="TRYPSIN_DOM"/>
    <property type="match status" value="1"/>
</dbReference>
<dbReference type="AlphaFoldDB" id="A0AA38I8V9"/>
<protein>
    <recommendedName>
        <fullName evidence="2">Peptidase S1 domain-containing protein</fullName>
    </recommendedName>
</protein>
<dbReference type="SUPFAM" id="SSF50494">
    <property type="entry name" value="Trypsin-like serine proteases"/>
    <property type="match status" value="1"/>
</dbReference>
<dbReference type="InterPro" id="IPR009003">
    <property type="entry name" value="Peptidase_S1_PA"/>
</dbReference>
<feature type="chain" id="PRO_5041236380" description="Peptidase S1 domain-containing protein" evidence="1">
    <location>
        <begin position="18"/>
        <end position="225"/>
    </location>
</feature>
<dbReference type="InterPro" id="IPR043504">
    <property type="entry name" value="Peptidase_S1_PA_chymotrypsin"/>
</dbReference>
<dbReference type="PANTHER" id="PTHR24260">
    <property type="match status" value="1"/>
</dbReference>
<evidence type="ECO:0000313" key="3">
    <source>
        <dbReference type="EMBL" id="KAJ3650929.1"/>
    </source>
</evidence>
<comment type="caution">
    <text evidence="3">The sequence shown here is derived from an EMBL/GenBank/DDBJ whole genome shotgun (WGS) entry which is preliminary data.</text>
</comment>
<gene>
    <name evidence="3" type="ORF">Zmor_017004</name>
</gene>
<sequence>MKLFILQILLLFHHTLCKDEIVDYRVGLLIDGSKLCSGSLINENYILTAGRCIHRAFEVDVVIGTKNLLVQAKSSYISTTFMIRENRTHNLIYNDIALIKIPTLNSNYSINFPQLFEDEIVDGATLNLSGYNLENCDDLATWGEQQVEVNSDKCQNVVPCDTGKEFFFCATPTENTLSGFRNDGSALIDENDNLVGVALYNTEINATCAVKVSYFLPWIQSKIYN</sequence>
<dbReference type="Proteomes" id="UP001168821">
    <property type="component" value="Unassembled WGS sequence"/>
</dbReference>
<proteinExistence type="predicted"/>
<name>A0AA38I8V9_9CUCU</name>
<dbReference type="Pfam" id="PF00089">
    <property type="entry name" value="Trypsin"/>
    <property type="match status" value="1"/>
</dbReference>
<keyword evidence="1" id="KW-0732">Signal</keyword>
<organism evidence="3 4">
    <name type="scientific">Zophobas morio</name>
    <dbReference type="NCBI Taxonomy" id="2755281"/>
    <lineage>
        <taxon>Eukaryota</taxon>
        <taxon>Metazoa</taxon>
        <taxon>Ecdysozoa</taxon>
        <taxon>Arthropoda</taxon>
        <taxon>Hexapoda</taxon>
        <taxon>Insecta</taxon>
        <taxon>Pterygota</taxon>
        <taxon>Neoptera</taxon>
        <taxon>Endopterygota</taxon>
        <taxon>Coleoptera</taxon>
        <taxon>Polyphaga</taxon>
        <taxon>Cucujiformia</taxon>
        <taxon>Tenebrionidae</taxon>
        <taxon>Zophobas</taxon>
    </lineage>
</organism>
<feature type="signal peptide" evidence="1">
    <location>
        <begin position="1"/>
        <end position="17"/>
    </location>
</feature>
<reference evidence="3" key="1">
    <citation type="journal article" date="2023" name="G3 (Bethesda)">
        <title>Whole genome assemblies of Zophobas morio and Tenebrio molitor.</title>
        <authorList>
            <person name="Kaur S."/>
            <person name="Stinson S.A."/>
            <person name="diCenzo G.C."/>
        </authorList>
    </citation>
    <scope>NUCLEOTIDE SEQUENCE</scope>
    <source>
        <strain evidence="3">QUZm001</strain>
    </source>
</reference>
<keyword evidence="4" id="KW-1185">Reference proteome</keyword>
<dbReference type="EMBL" id="JALNTZ010000005">
    <property type="protein sequence ID" value="KAJ3650929.1"/>
    <property type="molecule type" value="Genomic_DNA"/>
</dbReference>
<dbReference type="GO" id="GO:0006508">
    <property type="term" value="P:proteolysis"/>
    <property type="evidence" value="ECO:0007669"/>
    <property type="project" value="InterPro"/>
</dbReference>
<dbReference type="SMART" id="SM00020">
    <property type="entry name" value="Tryp_SPc"/>
    <property type="match status" value="1"/>
</dbReference>